<dbReference type="GO" id="GO:0015095">
    <property type="term" value="F:magnesium ion transmembrane transporter activity"/>
    <property type="evidence" value="ECO:0007669"/>
    <property type="project" value="InterPro"/>
</dbReference>
<feature type="transmembrane region" description="Helical" evidence="8">
    <location>
        <begin position="398"/>
        <end position="422"/>
    </location>
</feature>
<evidence type="ECO:0000256" key="7">
    <source>
        <dbReference type="ARBA" id="ARBA00023136"/>
    </source>
</evidence>
<dbReference type="InterPro" id="IPR006669">
    <property type="entry name" value="MgtE_transporter"/>
</dbReference>
<dbReference type="InterPro" id="IPR046342">
    <property type="entry name" value="CBS_dom_sf"/>
</dbReference>
<dbReference type="SUPFAM" id="SSF54631">
    <property type="entry name" value="CBS-domain pair"/>
    <property type="match status" value="1"/>
</dbReference>
<proteinExistence type="inferred from homology"/>
<dbReference type="InterPro" id="IPR000644">
    <property type="entry name" value="CBS_dom"/>
</dbReference>
<feature type="transmembrane region" description="Helical" evidence="8">
    <location>
        <begin position="295"/>
        <end position="315"/>
    </location>
</feature>
<dbReference type="SUPFAM" id="SSF158791">
    <property type="entry name" value="MgtE N-terminal domain-like"/>
    <property type="match status" value="1"/>
</dbReference>
<dbReference type="Pfam" id="PF00571">
    <property type="entry name" value="CBS"/>
    <property type="match status" value="2"/>
</dbReference>
<dbReference type="SMART" id="SM00116">
    <property type="entry name" value="CBS"/>
    <property type="match status" value="2"/>
</dbReference>
<dbReference type="GO" id="GO:0016020">
    <property type="term" value="C:membrane"/>
    <property type="evidence" value="ECO:0007669"/>
    <property type="project" value="UniProtKB-SubCell"/>
</dbReference>
<keyword evidence="6 8" id="KW-1133">Transmembrane helix</keyword>
<dbReference type="NCBIfam" id="TIGR00400">
    <property type="entry name" value="mgtE"/>
    <property type="match status" value="1"/>
</dbReference>
<dbReference type="InterPro" id="IPR006668">
    <property type="entry name" value="Mg_transptr_MgtE_intracell_dom"/>
</dbReference>
<accession>A0A3B0TNS9</accession>
<keyword evidence="4 8" id="KW-0812">Transmembrane</keyword>
<protein>
    <submittedName>
        <fullName evidence="10">Mg/Co/Ni transporter MgtE, CBS domain-containing</fullName>
    </submittedName>
</protein>
<dbReference type="Gene3D" id="3.10.580.10">
    <property type="entry name" value="CBS-domain"/>
    <property type="match status" value="1"/>
</dbReference>
<evidence type="ECO:0000256" key="5">
    <source>
        <dbReference type="ARBA" id="ARBA00022842"/>
    </source>
</evidence>
<feature type="transmembrane region" description="Helical" evidence="8">
    <location>
        <begin position="434"/>
        <end position="457"/>
    </location>
</feature>
<evidence type="ECO:0000256" key="6">
    <source>
        <dbReference type="ARBA" id="ARBA00022989"/>
    </source>
</evidence>
<evidence type="ECO:0000313" key="10">
    <source>
        <dbReference type="EMBL" id="VAW10284.1"/>
    </source>
</evidence>
<dbReference type="InterPro" id="IPR036739">
    <property type="entry name" value="SLC41_membr_dom_sf"/>
</dbReference>
<evidence type="ECO:0000256" key="4">
    <source>
        <dbReference type="ARBA" id="ARBA00022692"/>
    </source>
</evidence>
<comment type="similarity">
    <text evidence="2">Belongs to the SLC41A transporter family.</text>
</comment>
<dbReference type="SUPFAM" id="SSF161093">
    <property type="entry name" value="MgtE membrane domain-like"/>
    <property type="match status" value="1"/>
</dbReference>
<dbReference type="Gene3D" id="1.10.357.20">
    <property type="entry name" value="SLC41 divalent cation transporters, integral membrane domain"/>
    <property type="match status" value="1"/>
</dbReference>
<dbReference type="SMART" id="SM00924">
    <property type="entry name" value="MgtE_N"/>
    <property type="match status" value="1"/>
</dbReference>
<dbReference type="Gene3D" id="1.25.60.10">
    <property type="entry name" value="MgtE N-terminal domain-like"/>
    <property type="match status" value="1"/>
</dbReference>
<keyword evidence="3" id="KW-0813">Transport</keyword>
<dbReference type="Pfam" id="PF01769">
    <property type="entry name" value="MgtE"/>
    <property type="match status" value="1"/>
</dbReference>
<dbReference type="InterPro" id="IPR006667">
    <property type="entry name" value="SLC41_membr_dom"/>
</dbReference>
<organism evidence="10">
    <name type="scientific">hydrothermal vent metagenome</name>
    <dbReference type="NCBI Taxonomy" id="652676"/>
    <lineage>
        <taxon>unclassified sequences</taxon>
        <taxon>metagenomes</taxon>
        <taxon>ecological metagenomes</taxon>
    </lineage>
</organism>
<dbReference type="PROSITE" id="PS51371">
    <property type="entry name" value="CBS"/>
    <property type="match status" value="1"/>
</dbReference>
<keyword evidence="7 8" id="KW-0472">Membrane</keyword>
<dbReference type="Pfam" id="PF03448">
    <property type="entry name" value="MgtE_N"/>
    <property type="match status" value="1"/>
</dbReference>
<comment type="subcellular location">
    <subcellularLocation>
        <location evidence="1">Membrane</location>
        <topology evidence="1">Multi-pass membrane protein</topology>
    </subcellularLocation>
</comment>
<sequence length="458" mass="49819">MQDDLAKGGENDDQVLTPDLVRSISEAIEARSRPRVRELTANLHSADLADLLELLKPEDRGGLIDLLGDEFDVEAVTELDEQLRDAVMERLPNQSIAEAVRSLETDDAVYLLEDLDEGDRSEILQALPPLDRAAVRRALEYPEDSAGRLMQTNFVAVPPYWTVGQTIDFMREEQDLPDSFYEIFVVDPTFHLLGTVPLAQILRTRRPVRIKAIMRHEQTEIPVLDDQEEVAHRFAQYNLVSAAVVDDDRRIVGVVTVDDIVDVIQEEAEEDIHRLAGVGDEEMTSSVWQTTRSRWTWLAVNLVTAISASVVIGMFDASLSQMVALAILMPIVASMGGNAATQTMTVAVRAIATNTLGPMNAPRVVVREMLVGLLNGVSFAVAMGVITMAWFGNVGLGLVIAAAMVINLFVAGLAGIVVPLALEKAGADPAVASSAFVTTVTDVVGFLSFLGLAALFLF</sequence>
<dbReference type="AlphaFoldDB" id="A0A3B0TNS9"/>
<evidence type="ECO:0000256" key="8">
    <source>
        <dbReference type="SAM" id="Phobius"/>
    </source>
</evidence>
<dbReference type="PANTHER" id="PTHR43773">
    <property type="entry name" value="MAGNESIUM TRANSPORTER MGTE"/>
    <property type="match status" value="1"/>
</dbReference>
<name>A0A3B0TNS9_9ZZZZ</name>
<gene>
    <name evidence="10" type="ORF">MNBD_ALPHA09-1066</name>
</gene>
<evidence type="ECO:0000256" key="2">
    <source>
        <dbReference type="ARBA" id="ARBA00009749"/>
    </source>
</evidence>
<reference evidence="10" key="1">
    <citation type="submission" date="2018-06" db="EMBL/GenBank/DDBJ databases">
        <authorList>
            <person name="Zhirakovskaya E."/>
        </authorList>
    </citation>
    <scope>NUCLEOTIDE SEQUENCE</scope>
</reference>
<dbReference type="InterPro" id="IPR038076">
    <property type="entry name" value="MgtE_N_sf"/>
</dbReference>
<dbReference type="CDD" id="cd04606">
    <property type="entry name" value="CBS_pair_Mg_transporter"/>
    <property type="match status" value="1"/>
</dbReference>
<keyword evidence="5" id="KW-0460">Magnesium</keyword>
<dbReference type="EMBL" id="UOEM01000009">
    <property type="protein sequence ID" value="VAW10284.1"/>
    <property type="molecule type" value="Genomic_DNA"/>
</dbReference>
<evidence type="ECO:0000256" key="3">
    <source>
        <dbReference type="ARBA" id="ARBA00022448"/>
    </source>
</evidence>
<feature type="transmembrane region" description="Helical" evidence="8">
    <location>
        <begin position="369"/>
        <end position="391"/>
    </location>
</feature>
<evidence type="ECO:0000256" key="1">
    <source>
        <dbReference type="ARBA" id="ARBA00004141"/>
    </source>
</evidence>
<evidence type="ECO:0000259" key="9">
    <source>
        <dbReference type="PROSITE" id="PS51371"/>
    </source>
</evidence>
<feature type="domain" description="CBS" evidence="9">
    <location>
        <begin position="214"/>
        <end position="270"/>
    </location>
</feature>
<dbReference type="PANTHER" id="PTHR43773:SF1">
    <property type="entry name" value="MAGNESIUM TRANSPORTER MGTE"/>
    <property type="match status" value="1"/>
</dbReference>